<reference evidence="4" key="2">
    <citation type="submission" date="2023-05" db="EMBL/GenBank/DDBJ databases">
        <authorList>
            <consortium name="Lawrence Berkeley National Laboratory"/>
            <person name="Steindorff A."/>
            <person name="Hensen N."/>
            <person name="Bonometti L."/>
            <person name="Westerberg I."/>
            <person name="Brannstrom I.O."/>
            <person name="Guillou S."/>
            <person name="Cros-Aarteil S."/>
            <person name="Calhoun S."/>
            <person name="Haridas S."/>
            <person name="Kuo A."/>
            <person name="Mondo S."/>
            <person name="Pangilinan J."/>
            <person name="Riley R."/>
            <person name="Labutti K."/>
            <person name="Andreopoulos B."/>
            <person name="Lipzen A."/>
            <person name="Chen C."/>
            <person name="Yanf M."/>
            <person name="Daum C."/>
            <person name="Ng V."/>
            <person name="Clum A."/>
            <person name="Ohm R."/>
            <person name="Martin F."/>
            <person name="Silar P."/>
            <person name="Natvig D."/>
            <person name="Lalanne C."/>
            <person name="Gautier V."/>
            <person name="Ament-Velasquez S.L."/>
            <person name="Kruys A."/>
            <person name="Hutchinson M.I."/>
            <person name="Powell A.J."/>
            <person name="Barry K."/>
            <person name="Miller A.N."/>
            <person name="Grigoriev I.V."/>
            <person name="Debuchy R."/>
            <person name="Gladieux P."/>
            <person name="Thoren M.H."/>
            <person name="Johannesson H."/>
        </authorList>
    </citation>
    <scope>NUCLEOTIDE SEQUENCE</scope>
    <source>
        <strain evidence="4">CBS 508.74</strain>
    </source>
</reference>
<dbReference type="PANTHER" id="PTHR46115">
    <property type="entry name" value="THIOREDOXIN-LIKE PROTEIN 1"/>
    <property type="match status" value="1"/>
</dbReference>
<dbReference type="AlphaFoldDB" id="A0AAN6QHT4"/>
<evidence type="ECO:0000259" key="3">
    <source>
        <dbReference type="PROSITE" id="PS51352"/>
    </source>
</evidence>
<evidence type="ECO:0000313" key="4">
    <source>
        <dbReference type="EMBL" id="KAK4107671.1"/>
    </source>
</evidence>
<evidence type="ECO:0000256" key="1">
    <source>
        <dbReference type="ARBA" id="ARBA00008987"/>
    </source>
</evidence>
<sequence>MADKVQHIDSLASLKSLTDSTKYVVLDFTAVWCPPCKAIAPIYAKLAAEHAVEGKLAFGKVDVDEAPEVAKQFGVTAMPTFLFLVDGELAGVEVGDKVSGGGAQMVEDGSTKIASIRGADPKNLAAVVQELGRLAREEA</sequence>
<dbReference type="InterPro" id="IPR036249">
    <property type="entry name" value="Thioredoxin-like_sf"/>
</dbReference>
<dbReference type="GeneID" id="89933874"/>
<protein>
    <submittedName>
        <fullName evidence="4">Thioredoxin-domain-containing protein</fullName>
    </submittedName>
</protein>
<dbReference type="RefSeq" id="XP_064665241.1">
    <property type="nucleotide sequence ID" value="XM_064809750.1"/>
</dbReference>
<proteinExistence type="inferred from homology"/>
<evidence type="ECO:0000313" key="5">
    <source>
        <dbReference type="Proteomes" id="UP001302812"/>
    </source>
</evidence>
<comment type="similarity">
    <text evidence="1">Belongs to the thioredoxin family.</text>
</comment>
<evidence type="ECO:0000256" key="2">
    <source>
        <dbReference type="ARBA" id="ARBA00023157"/>
    </source>
</evidence>
<name>A0AAN6QHT4_9PEZI</name>
<dbReference type="InterPro" id="IPR013766">
    <property type="entry name" value="Thioredoxin_domain"/>
</dbReference>
<keyword evidence="2" id="KW-1015">Disulfide bond</keyword>
<keyword evidence="5" id="KW-1185">Reference proteome</keyword>
<dbReference type="Proteomes" id="UP001302812">
    <property type="component" value="Unassembled WGS sequence"/>
</dbReference>
<gene>
    <name evidence="4" type="ORF">N656DRAFT_469064</name>
</gene>
<organism evidence="4 5">
    <name type="scientific">Canariomyces notabilis</name>
    <dbReference type="NCBI Taxonomy" id="2074819"/>
    <lineage>
        <taxon>Eukaryota</taxon>
        <taxon>Fungi</taxon>
        <taxon>Dikarya</taxon>
        <taxon>Ascomycota</taxon>
        <taxon>Pezizomycotina</taxon>
        <taxon>Sordariomycetes</taxon>
        <taxon>Sordariomycetidae</taxon>
        <taxon>Sordariales</taxon>
        <taxon>Chaetomiaceae</taxon>
        <taxon>Canariomyces</taxon>
    </lineage>
</organism>
<dbReference type="PRINTS" id="PR00421">
    <property type="entry name" value="THIOREDOXIN"/>
</dbReference>
<dbReference type="SUPFAM" id="SSF52833">
    <property type="entry name" value="Thioredoxin-like"/>
    <property type="match status" value="1"/>
</dbReference>
<dbReference type="InterPro" id="IPR017937">
    <property type="entry name" value="Thioredoxin_CS"/>
</dbReference>
<comment type="caution">
    <text evidence="4">The sequence shown here is derived from an EMBL/GenBank/DDBJ whole genome shotgun (WGS) entry which is preliminary data.</text>
</comment>
<dbReference type="Pfam" id="PF00085">
    <property type="entry name" value="Thioredoxin"/>
    <property type="match status" value="1"/>
</dbReference>
<reference evidence="4" key="1">
    <citation type="journal article" date="2023" name="Mol. Phylogenet. Evol.">
        <title>Genome-scale phylogeny and comparative genomics of the fungal order Sordariales.</title>
        <authorList>
            <person name="Hensen N."/>
            <person name="Bonometti L."/>
            <person name="Westerberg I."/>
            <person name="Brannstrom I.O."/>
            <person name="Guillou S."/>
            <person name="Cros-Aarteil S."/>
            <person name="Calhoun S."/>
            <person name="Haridas S."/>
            <person name="Kuo A."/>
            <person name="Mondo S."/>
            <person name="Pangilinan J."/>
            <person name="Riley R."/>
            <person name="LaButti K."/>
            <person name="Andreopoulos B."/>
            <person name="Lipzen A."/>
            <person name="Chen C."/>
            <person name="Yan M."/>
            <person name="Daum C."/>
            <person name="Ng V."/>
            <person name="Clum A."/>
            <person name="Steindorff A."/>
            <person name="Ohm R.A."/>
            <person name="Martin F."/>
            <person name="Silar P."/>
            <person name="Natvig D.O."/>
            <person name="Lalanne C."/>
            <person name="Gautier V."/>
            <person name="Ament-Velasquez S.L."/>
            <person name="Kruys A."/>
            <person name="Hutchinson M.I."/>
            <person name="Powell A.J."/>
            <person name="Barry K."/>
            <person name="Miller A.N."/>
            <person name="Grigoriev I.V."/>
            <person name="Debuchy R."/>
            <person name="Gladieux P."/>
            <person name="Hiltunen Thoren M."/>
            <person name="Johannesson H."/>
        </authorList>
    </citation>
    <scope>NUCLEOTIDE SEQUENCE</scope>
    <source>
        <strain evidence="4">CBS 508.74</strain>
    </source>
</reference>
<dbReference type="PROSITE" id="PS51352">
    <property type="entry name" value="THIOREDOXIN_2"/>
    <property type="match status" value="1"/>
</dbReference>
<dbReference type="EMBL" id="MU853370">
    <property type="protein sequence ID" value="KAK4107671.1"/>
    <property type="molecule type" value="Genomic_DNA"/>
</dbReference>
<feature type="domain" description="Thioredoxin" evidence="3">
    <location>
        <begin position="1"/>
        <end position="118"/>
    </location>
</feature>
<dbReference type="PROSITE" id="PS00194">
    <property type="entry name" value="THIOREDOXIN_1"/>
    <property type="match status" value="1"/>
</dbReference>
<accession>A0AAN6QHT4</accession>
<dbReference type="Gene3D" id="3.40.30.10">
    <property type="entry name" value="Glutaredoxin"/>
    <property type="match status" value="1"/>
</dbReference>
<dbReference type="CDD" id="cd02947">
    <property type="entry name" value="TRX_family"/>
    <property type="match status" value="1"/>
</dbReference>